<proteinExistence type="inferred from homology"/>
<keyword evidence="10" id="KW-1185">Reference proteome</keyword>
<evidence type="ECO:0000259" key="7">
    <source>
        <dbReference type="Pfam" id="PF04542"/>
    </source>
</evidence>
<dbReference type="InterPro" id="IPR013324">
    <property type="entry name" value="RNA_pol_sigma_r3/r4-like"/>
</dbReference>
<dbReference type="InterPro" id="IPR000838">
    <property type="entry name" value="RNA_pol_sigma70_ECF_CS"/>
</dbReference>
<evidence type="ECO:0000313" key="9">
    <source>
        <dbReference type="EMBL" id="MEX0428521.1"/>
    </source>
</evidence>
<evidence type="ECO:0000256" key="4">
    <source>
        <dbReference type="ARBA" id="ARBA00023125"/>
    </source>
</evidence>
<comment type="caution">
    <text evidence="9">The sequence shown here is derived from an EMBL/GenBank/DDBJ whole genome shotgun (WGS) entry which is preliminary data.</text>
</comment>
<dbReference type="PANTHER" id="PTHR43133">
    <property type="entry name" value="RNA POLYMERASE ECF-TYPE SIGMA FACTO"/>
    <property type="match status" value="1"/>
</dbReference>
<feature type="domain" description="RNA polymerase sigma-70 region 2" evidence="7">
    <location>
        <begin position="24"/>
        <end position="90"/>
    </location>
</feature>
<sequence>MDEWTRLACTARDTGAEHDLTAFVRATQADVWRLCAHLGDLDRADDLAQEVYARALRSLRRYRGDAPARAWLFTIVRRVVADDIAARQRRRREPVPTLEPAPDHQGQVALEQLLDALDADRRTAFVLTQLLGWSYADAADACGCPVGTIRSRVARARETLAGLVADEGPRRAGTA</sequence>
<evidence type="ECO:0000256" key="6">
    <source>
        <dbReference type="RuleBase" id="RU000716"/>
    </source>
</evidence>
<dbReference type="InterPro" id="IPR036388">
    <property type="entry name" value="WH-like_DNA-bd_sf"/>
</dbReference>
<dbReference type="CDD" id="cd06171">
    <property type="entry name" value="Sigma70_r4"/>
    <property type="match status" value="1"/>
</dbReference>
<evidence type="ECO:0000256" key="1">
    <source>
        <dbReference type="ARBA" id="ARBA00010641"/>
    </source>
</evidence>
<evidence type="ECO:0000313" key="10">
    <source>
        <dbReference type="Proteomes" id="UP001556631"/>
    </source>
</evidence>
<evidence type="ECO:0000256" key="3">
    <source>
        <dbReference type="ARBA" id="ARBA00023082"/>
    </source>
</evidence>
<dbReference type="Gene3D" id="1.10.1740.10">
    <property type="match status" value="1"/>
</dbReference>
<comment type="similarity">
    <text evidence="1 6">Belongs to the sigma-70 factor family. ECF subfamily.</text>
</comment>
<evidence type="ECO:0000256" key="2">
    <source>
        <dbReference type="ARBA" id="ARBA00023015"/>
    </source>
</evidence>
<accession>A0ABV3SZZ9</accession>
<dbReference type="Proteomes" id="UP001556631">
    <property type="component" value="Unassembled WGS sequence"/>
</dbReference>
<dbReference type="SUPFAM" id="SSF88946">
    <property type="entry name" value="Sigma2 domain of RNA polymerase sigma factors"/>
    <property type="match status" value="1"/>
</dbReference>
<dbReference type="Pfam" id="PF04542">
    <property type="entry name" value="Sigma70_r2"/>
    <property type="match status" value="1"/>
</dbReference>
<evidence type="ECO:0000256" key="5">
    <source>
        <dbReference type="ARBA" id="ARBA00023163"/>
    </source>
</evidence>
<dbReference type="PROSITE" id="PS01063">
    <property type="entry name" value="SIGMA70_ECF"/>
    <property type="match status" value="1"/>
</dbReference>
<dbReference type="Pfam" id="PF08281">
    <property type="entry name" value="Sigma70_r4_2"/>
    <property type="match status" value="1"/>
</dbReference>
<dbReference type="EMBL" id="JBFPJR010000022">
    <property type="protein sequence ID" value="MEX0428521.1"/>
    <property type="molecule type" value="Genomic_DNA"/>
</dbReference>
<organism evidence="9 10">
    <name type="scientific">Nocardioides eburneus</name>
    <dbReference type="NCBI Taxonomy" id="3231482"/>
    <lineage>
        <taxon>Bacteria</taxon>
        <taxon>Bacillati</taxon>
        <taxon>Actinomycetota</taxon>
        <taxon>Actinomycetes</taxon>
        <taxon>Propionibacteriales</taxon>
        <taxon>Nocardioidaceae</taxon>
        <taxon>Nocardioides</taxon>
    </lineage>
</organism>
<dbReference type="SUPFAM" id="SSF88659">
    <property type="entry name" value="Sigma3 and sigma4 domains of RNA polymerase sigma factors"/>
    <property type="match status" value="1"/>
</dbReference>
<dbReference type="NCBIfam" id="TIGR02937">
    <property type="entry name" value="sigma70-ECF"/>
    <property type="match status" value="1"/>
</dbReference>
<gene>
    <name evidence="9" type="ORF">AB3X52_12895</name>
</gene>
<dbReference type="InterPro" id="IPR013325">
    <property type="entry name" value="RNA_pol_sigma_r2"/>
</dbReference>
<dbReference type="InterPro" id="IPR039425">
    <property type="entry name" value="RNA_pol_sigma-70-like"/>
</dbReference>
<protein>
    <recommendedName>
        <fullName evidence="6">RNA polymerase sigma factor</fullName>
    </recommendedName>
</protein>
<dbReference type="InterPro" id="IPR014284">
    <property type="entry name" value="RNA_pol_sigma-70_dom"/>
</dbReference>
<keyword evidence="3 6" id="KW-0731">Sigma factor</keyword>
<keyword evidence="4 6" id="KW-0238">DNA-binding</keyword>
<dbReference type="PANTHER" id="PTHR43133:SF61">
    <property type="entry name" value="ECF RNA POLYMERASE SIGMA FACTOR SIGC"/>
    <property type="match status" value="1"/>
</dbReference>
<reference evidence="9 10" key="1">
    <citation type="submission" date="2024-07" db="EMBL/GenBank/DDBJ databases">
        <authorList>
            <person name="Lee S."/>
            <person name="Kang M."/>
        </authorList>
    </citation>
    <scope>NUCLEOTIDE SEQUENCE [LARGE SCALE GENOMIC DNA]</scope>
    <source>
        <strain evidence="9 10">DS6</strain>
    </source>
</reference>
<dbReference type="Gene3D" id="1.10.10.10">
    <property type="entry name" value="Winged helix-like DNA-binding domain superfamily/Winged helix DNA-binding domain"/>
    <property type="match status" value="1"/>
</dbReference>
<evidence type="ECO:0000259" key="8">
    <source>
        <dbReference type="Pfam" id="PF08281"/>
    </source>
</evidence>
<dbReference type="InterPro" id="IPR007627">
    <property type="entry name" value="RNA_pol_sigma70_r2"/>
</dbReference>
<dbReference type="InterPro" id="IPR013249">
    <property type="entry name" value="RNA_pol_sigma70_r4_t2"/>
</dbReference>
<name>A0ABV3SZZ9_9ACTN</name>
<feature type="domain" description="RNA polymerase sigma factor 70 region 4 type 2" evidence="8">
    <location>
        <begin position="108"/>
        <end position="160"/>
    </location>
</feature>
<keyword evidence="2 6" id="KW-0805">Transcription regulation</keyword>
<keyword evidence="5 6" id="KW-0804">Transcription</keyword>
<dbReference type="RefSeq" id="WP_367994492.1">
    <property type="nucleotide sequence ID" value="NZ_JBFPJR010000022.1"/>
</dbReference>